<protein>
    <submittedName>
        <fullName evidence="2">Uncharacterized protein</fullName>
    </submittedName>
</protein>
<proteinExistence type="predicted"/>
<dbReference type="GeneID" id="81366242"/>
<reference evidence="2" key="2">
    <citation type="journal article" date="2023" name="IMA Fungus">
        <title>Comparative genomic study of the Penicillium genus elucidates a diverse pangenome and 15 lateral gene transfer events.</title>
        <authorList>
            <person name="Petersen C."/>
            <person name="Sorensen T."/>
            <person name="Nielsen M.R."/>
            <person name="Sondergaard T.E."/>
            <person name="Sorensen J.L."/>
            <person name="Fitzpatrick D.A."/>
            <person name="Frisvad J.C."/>
            <person name="Nielsen K.L."/>
        </authorList>
    </citation>
    <scope>NUCLEOTIDE SEQUENCE</scope>
    <source>
        <strain evidence="2">IBT 29677</strain>
    </source>
</reference>
<evidence type="ECO:0000313" key="3">
    <source>
        <dbReference type="Proteomes" id="UP001147747"/>
    </source>
</evidence>
<dbReference type="OrthoDB" id="10445473at2759"/>
<evidence type="ECO:0000313" key="2">
    <source>
        <dbReference type="EMBL" id="KAJ5408742.1"/>
    </source>
</evidence>
<dbReference type="EMBL" id="JAPZBU010000004">
    <property type="protein sequence ID" value="KAJ5408742.1"/>
    <property type="molecule type" value="Genomic_DNA"/>
</dbReference>
<sequence length="206" mass="22475">MADNPTTGSAAGNATANNDGAAGNTPESENNPQLLTADMLNKAVGRLDIIVAKHFQGGADKLPDDAHHQAAPDAPYLGLRDSDDNGDFKLRDKISALDEYLATIPSMSADRAFLQDMMRTYDLSMENLAQEAQHYPLELRGAIATNAMLEKMMEEDPSITSNFDSEYLKKITETKTRFQAAVACQDKKIAEKSAPMEEDQSEAMED</sequence>
<feature type="compositionally biased region" description="Low complexity" evidence="1">
    <location>
        <begin position="1"/>
        <end position="25"/>
    </location>
</feature>
<accession>A0A9W9W9F1</accession>
<feature type="region of interest" description="Disordered" evidence="1">
    <location>
        <begin position="1"/>
        <end position="35"/>
    </location>
</feature>
<gene>
    <name evidence="2" type="ORF">N7509_002625</name>
</gene>
<name>A0A9W9W9F1_9EURO</name>
<evidence type="ECO:0000256" key="1">
    <source>
        <dbReference type="SAM" id="MobiDB-lite"/>
    </source>
</evidence>
<dbReference type="AlphaFoldDB" id="A0A9W9W9F1"/>
<feature type="compositionally biased region" description="Basic and acidic residues" evidence="1">
    <location>
        <begin position="61"/>
        <end position="70"/>
    </location>
</feature>
<comment type="caution">
    <text evidence="2">The sequence shown here is derived from an EMBL/GenBank/DDBJ whole genome shotgun (WGS) entry which is preliminary data.</text>
</comment>
<organism evidence="2 3">
    <name type="scientific">Penicillium cosmopolitanum</name>
    <dbReference type="NCBI Taxonomy" id="1131564"/>
    <lineage>
        <taxon>Eukaryota</taxon>
        <taxon>Fungi</taxon>
        <taxon>Dikarya</taxon>
        <taxon>Ascomycota</taxon>
        <taxon>Pezizomycotina</taxon>
        <taxon>Eurotiomycetes</taxon>
        <taxon>Eurotiomycetidae</taxon>
        <taxon>Eurotiales</taxon>
        <taxon>Aspergillaceae</taxon>
        <taxon>Penicillium</taxon>
    </lineage>
</organism>
<keyword evidence="3" id="KW-1185">Reference proteome</keyword>
<dbReference type="RefSeq" id="XP_056493057.1">
    <property type="nucleotide sequence ID" value="XM_056627262.1"/>
</dbReference>
<reference evidence="2" key="1">
    <citation type="submission" date="2022-12" db="EMBL/GenBank/DDBJ databases">
        <authorList>
            <person name="Petersen C."/>
        </authorList>
    </citation>
    <scope>NUCLEOTIDE SEQUENCE</scope>
    <source>
        <strain evidence="2">IBT 29677</strain>
    </source>
</reference>
<feature type="region of interest" description="Disordered" evidence="1">
    <location>
        <begin position="61"/>
        <end position="82"/>
    </location>
</feature>
<dbReference type="Proteomes" id="UP001147747">
    <property type="component" value="Unassembled WGS sequence"/>
</dbReference>